<name>A0ACA9UER0_BIOOC</name>
<accession>A0ACA9UER0</accession>
<proteinExistence type="predicted"/>
<dbReference type="Proteomes" id="UP000836387">
    <property type="component" value="Unassembled WGS sequence"/>
</dbReference>
<protein>
    <submittedName>
        <fullName evidence="1">Uncharacterized protein</fullName>
    </submittedName>
</protein>
<gene>
    <name evidence="1" type="ORF">CRV2_00016363</name>
</gene>
<keyword evidence="2" id="KW-1185">Reference proteome</keyword>
<reference evidence="1" key="1">
    <citation type="submission" date="2020-04" db="EMBL/GenBank/DDBJ databases">
        <authorList>
            <person name="Broberg M."/>
        </authorList>
    </citation>
    <scope>NUCLEOTIDE SEQUENCE</scope>
</reference>
<organism evidence="1 2">
    <name type="scientific">Clonostachys rosea f. rosea IK726</name>
    <dbReference type="NCBI Taxonomy" id="1349383"/>
    <lineage>
        <taxon>Eukaryota</taxon>
        <taxon>Fungi</taxon>
        <taxon>Dikarya</taxon>
        <taxon>Ascomycota</taxon>
        <taxon>Pezizomycotina</taxon>
        <taxon>Sordariomycetes</taxon>
        <taxon>Hypocreomycetidae</taxon>
        <taxon>Hypocreales</taxon>
        <taxon>Bionectriaceae</taxon>
        <taxon>Clonostachys</taxon>
    </lineage>
</organism>
<comment type="caution">
    <text evidence="1">The sequence shown here is derived from an EMBL/GenBank/DDBJ whole genome shotgun (WGS) entry which is preliminary data.</text>
</comment>
<evidence type="ECO:0000313" key="2">
    <source>
        <dbReference type="Proteomes" id="UP000836387"/>
    </source>
</evidence>
<sequence length="282" mass="30909">MYTYILPDCVSPPHNIILEIDELTRRYHYGITLMSASETSTLLGCSTRQRLERHSASSSLVRDAIIGFADGLTVPFAVTAGLSSIGSTTLVTLGGSAELFAGSISMGLSAYLAALTDAQHFQTEEAREQRQITDTPSLEGEIVIDMFTKYGISREEILPLLESFRRNPESWIRFMMDFELKLERPTPSQPMRSAVTMGMAYFIGGVIPMVPYFTAEHISTALMISIGIATAMLFTFGYLKSIVTGVSRYAALYGSLETFLIGAAAAGGSYGIVRFVNKWFEP</sequence>
<dbReference type="EMBL" id="CADEHS020000345">
    <property type="protein sequence ID" value="CAG9951524.1"/>
    <property type="molecule type" value="Genomic_DNA"/>
</dbReference>
<evidence type="ECO:0000313" key="1">
    <source>
        <dbReference type="EMBL" id="CAG9951524.1"/>
    </source>
</evidence>
<reference evidence="1" key="2">
    <citation type="submission" date="2021-10" db="EMBL/GenBank/DDBJ databases">
        <authorList>
            <person name="Piombo E."/>
        </authorList>
    </citation>
    <scope>NUCLEOTIDE SEQUENCE</scope>
</reference>